<organism evidence="2 3">
    <name type="scientific">Knufia fluminis</name>
    <dbReference type="NCBI Taxonomy" id="191047"/>
    <lineage>
        <taxon>Eukaryota</taxon>
        <taxon>Fungi</taxon>
        <taxon>Dikarya</taxon>
        <taxon>Ascomycota</taxon>
        <taxon>Pezizomycotina</taxon>
        <taxon>Eurotiomycetes</taxon>
        <taxon>Chaetothyriomycetidae</taxon>
        <taxon>Chaetothyriales</taxon>
        <taxon>Trichomeriaceae</taxon>
        <taxon>Knufia</taxon>
    </lineage>
</organism>
<keyword evidence="3" id="KW-1185">Reference proteome</keyword>
<accession>A0AAN8INS2</accession>
<proteinExistence type="predicted"/>
<evidence type="ECO:0000313" key="2">
    <source>
        <dbReference type="EMBL" id="KAK5954457.1"/>
    </source>
</evidence>
<feature type="signal peptide" evidence="1">
    <location>
        <begin position="1"/>
        <end position="21"/>
    </location>
</feature>
<gene>
    <name evidence="2" type="ORF">OHC33_004179</name>
</gene>
<sequence length="259" mass="26368">MFGLRQAFVLTTLLTSAFVSAAPHHQDESIVDWDRLSTILDDIDANVLHNVLHNLAPKFRDGVFSKDRAAIEHVHSENPVIASKLVYIAKRQNNGTTPAVVGTPSPTSVEEVAPTVSDAVSSLITASTVPAPTTIEIAPSTNPGEVAVSTVGGGVVFSTEGGGVVTRTSSAVGVRFTPSTSTHTYYSTAADGSVSTSTSLVVVNAPVTETAVPTGAAGAAQASGDPGLQNAAGRTSQDSILLAMFGTALVGALGLFATL</sequence>
<protein>
    <submittedName>
        <fullName evidence="2">Uncharacterized protein</fullName>
    </submittedName>
</protein>
<comment type="caution">
    <text evidence="2">The sequence shown here is derived from an EMBL/GenBank/DDBJ whole genome shotgun (WGS) entry which is preliminary data.</text>
</comment>
<evidence type="ECO:0000256" key="1">
    <source>
        <dbReference type="SAM" id="SignalP"/>
    </source>
</evidence>
<evidence type="ECO:0000313" key="3">
    <source>
        <dbReference type="Proteomes" id="UP001316803"/>
    </source>
</evidence>
<dbReference type="Proteomes" id="UP001316803">
    <property type="component" value="Unassembled WGS sequence"/>
</dbReference>
<name>A0AAN8INS2_9EURO</name>
<feature type="chain" id="PRO_5042979062" evidence="1">
    <location>
        <begin position="22"/>
        <end position="259"/>
    </location>
</feature>
<dbReference type="EMBL" id="JAKLMC020000008">
    <property type="protein sequence ID" value="KAK5954457.1"/>
    <property type="molecule type" value="Genomic_DNA"/>
</dbReference>
<dbReference type="AlphaFoldDB" id="A0AAN8INS2"/>
<keyword evidence="1" id="KW-0732">Signal</keyword>
<reference evidence="2 3" key="1">
    <citation type="submission" date="2022-12" db="EMBL/GenBank/DDBJ databases">
        <title>Genomic features and morphological characterization of a novel Knufia sp. strain isolated from spacecraft assembly facility.</title>
        <authorList>
            <person name="Teixeira M."/>
            <person name="Chander A.M."/>
            <person name="Stajich J.E."/>
            <person name="Venkateswaran K."/>
        </authorList>
    </citation>
    <scope>NUCLEOTIDE SEQUENCE [LARGE SCALE GENOMIC DNA]</scope>
    <source>
        <strain evidence="2 3">FJI-L2-BK-P2</strain>
    </source>
</reference>